<feature type="transmembrane region" description="Helical" evidence="1">
    <location>
        <begin position="198"/>
        <end position="230"/>
    </location>
</feature>
<feature type="transmembrane region" description="Helical" evidence="1">
    <location>
        <begin position="153"/>
        <end position="177"/>
    </location>
</feature>
<dbReference type="EMBL" id="CP027753">
    <property type="protein sequence ID" value="AZE51615.1"/>
    <property type="molecule type" value="Genomic_DNA"/>
</dbReference>
<evidence type="ECO:0000256" key="1">
    <source>
        <dbReference type="SAM" id="Phobius"/>
    </source>
</evidence>
<evidence type="ECO:0000313" key="3">
    <source>
        <dbReference type="Proteomes" id="UP000268048"/>
    </source>
</evidence>
<dbReference type="AlphaFoldDB" id="A0A3G7TWW6"/>
<keyword evidence="1" id="KW-1133">Transmembrane helix</keyword>
<proteinExistence type="predicted"/>
<dbReference type="Proteomes" id="UP000268048">
    <property type="component" value="Chromosome"/>
</dbReference>
<name>A0A3G7TWW6_9PSED</name>
<feature type="transmembrane region" description="Helical" evidence="1">
    <location>
        <begin position="21"/>
        <end position="42"/>
    </location>
</feature>
<dbReference type="Pfam" id="PF03929">
    <property type="entry name" value="PepSY_TM"/>
    <property type="match status" value="1"/>
</dbReference>
<reference evidence="2 3" key="1">
    <citation type="submission" date="2018-03" db="EMBL/GenBank/DDBJ databases">
        <title>Diversity of phytobeneficial traits revealed by whole-genome analysis of worldwide-isolated phenazine-producing Pseudomonas spp.</title>
        <authorList>
            <person name="Biessy A."/>
            <person name="Novinscak A."/>
            <person name="Blom J."/>
            <person name="Leger G."/>
            <person name="Thomashow L.S."/>
            <person name="Cazorla F.M."/>
            <person name="Josic D."/>
            <person name="Filion M."/>
        </authorList>
    </citation>
    <scope>NUCLEOTIDE SEQUENCE [LARGE SCALE GENOMIC DNA]</scope>
    <source>
        <strain evidence="2 3">B25</strain>
    </source>
</reference>
<protein>
    <submittedName>
        <fullName evidence="2">Putative iron-regulated membrane protein</fullName>
    </submittedName>
</protein>
<keyword evidence="1" id="KW-0812">Transmembrane</keyword>
<dbReference type="InterPro" id="IPR005625">
    <property type="entry name" value="PepSY-ass_TM"/>
</dbReference>
<sequence length="383" mass="42277">MSEGYEMKSKTIRRWSFIHTWSSLVCTVFLLMLALTGLPLIFHHEIDHLLGDAPQLREMPADTAQLDLQQLVHAAEAHRPGEVMQYFDWDEEDPNGVLTIMARTAGTEPNSSHTFMLDARTGEAVETPSANGGLMMFILRLHVDLFAGLPGKLLLAFMGLLFVLAIVSGVVLYLPFMRRLAFATVRQDRSTRLRWLDLHNLIGVVTLTWALVVGVTGVISACADLLIAAWRNDSLSAMIEPYRDAPPLTRLAPASRLLEIAKEVAPGMQPDFIAFPGTRFSSEHHYAVFMKGSTHLTSHLLTPVLIDASTLEVTAVAERPWYMDAMGMSQPLHFGDYGGLPMKILWATLDGLTIIVLGSGLYLWIVRRRAARPALGDPAGVAP</sequence>
<keyword evidence="1" id="KW-0472">Membrane</keyword>
<accession>A0A3G7TWW6</accession>
<feature type="transmembrane region" description="Helical" evidence="1">
    <location>
        <begin position="344"/>
        <end position="365"/>
    </location>
</feature>
<organism evidence="2 3">
    <name type="scientific">Pseudomonas chlororaphis</name>
    <dbReference type="NCBI Taxonomy" id="587753"/>
    <lineage>
        <taxon>Bacteria</taxon>
        <taxon>Pseudomonadati</taxon>
        <taxon>Pseudomonadota</taxon>
        <taxon>Gammaproteobacteria</taxon>
        <taxon>Pseudomonadales</taxon>
        <taxon>Pseudomonadaceae</taxon>
        <taxon>Pseudomonas</taxon>
    </lineage>
</organism>
<gene>
    <name evidence="2" type="ORF">C4K04_5987</name>
</gene>
<dbReference type="PANTHER" id="PTHR34219">
    <property type="entry name" value="IRON-REGULATED INNER MEMBRANE PROTEIN-RELATED"/>
    <property type="match status" value="1"/>
</dbReference>
<evidence type="ECO:0000313" key="2">
    <source>
        <dbReference type="EMBL" id="AZE51615.1"/>
    </source>
</evidence>
<dbReference type="PANTHER" id="PTHR34219:SF3">
    <property type="entry name" value="BLL7967 PROTEIN"/>
    <property type="match status" value="1"/>
</dbReference>